<comment type="caution">
    <text evidence="1">The sequence shown here is derived from an EMBL/GenBank/DDBJ whole genome shotgun (WGS) entry which is preliminary data.</text>
</comment>
<evidence type="ECO:0000313" key="2">
    <source>
        <dbReference type="Proteomes" id="UP001189429"/>
    </source>
</evidence>
<organism evidence="1 2">
    <name type="scientific">Prorocentrum cordatum</name>
    <dbReference type="NCBI Taxonomy" id="2364126"/>
    <lineage>
        <taxon>Eukaryota</taxon>
        <taxon>Sar</taxon>
        <taxon>Alveolata</taxon>
        <taxon>Dinophyceae</taxon>
        <taxon>Prorocentrales</taxon>
        <taxon>Prorocentraceae</taxon>
        <taxon>Prorocentrum</taxon>
    </lineage>
</organism>
<keyword evidence="2" id="KW-1185">Reference proteome</keyword>
<dbReference type="Proteomes" id="UP001189429">
    <property type="component" value="Unassembled WGS sequence"/>
</dbReference>
<proteinExistence type="predicted"/>
<gene>
    <name evidence="1" type="ORF">PCOR1329_LOCUS31905</name>
</gene>
<reference evidence="1" key="1">
    <citation type="submission" date="2023-10" db="EMBL/GenBank/DDBJ databases">
        <authorList>
            <person name="Chen Y."/>
            <person name="Shah S."/>
            <person name="Dougan E. K."/>
            <person name="Thang M."/>
            <person name="Chan C."/>
        </authorList>
    </citation>
    <scope>NUCLEOTIDE SEQUENCE [LARGE SCALE GENOMIC DNA]</scope>
</reference>
<evidence type="ECO:0000313" key="1">
    <source>
        <dbReference type="EMBL" id="CAK0834498.1"/>
    </source>
</evidence>
<name>A0ABN9SRC3_9DINO</name>
<feature type="non-terminal residue" evidence="1">
    <location>
        <position position="136"/>
    </location>
</feature>
<protein>
    <submittedName>
        <fullName evidence="1">Uncharacterized protein</fullName>
    </submittedName>
</protein>
<sequence>MGKWMGDLWTDGNLEHSTYGALTLGVRVGYSERKRDLDLATAAEKEANVDRQMLGVDAALAKLRAPFLAFPAAEACQGMFLALRFRWSLLVLVADKASGKSNFAESSFDWPCALALEDATHKDSDRDGHDGIALDN</sequence>
<accession>A0ABN9SRC3</accession>
<dbReference type="EMBL" id="CAUYUJ010012715">
    <property type="protein sequence ID" value="CAK0834498.1"/>
    <property type="molecule type" value="Genomic_DNA"/>
</dbReference>